<dbReference type="Gene3D" id="1.10.10.10">
    <property type="entry name" value="Winged helix-like DNA-binding domain superfamily/Winged helix DNA-binding domain"/>
    <property type="match status" value="1"/>
</dbReference>
<dbReference type="SUPFAM" id="SSF54427">
    <property type="entry name" value="NTF2-like"/>
    <property type="match status" value="1"/>
</dbReference>
<dbReference type="InterPro" id="IPR032710">
    <property type="entry name" value="NTF2-like_dom_sf"/>
</dbReference>
<dbReference type="NCBIfam" id="NF007214">
    <property type="entry name" value="PRK09636.1"/>
    <property type="match status" value="1"/>
</dbReference>
<dbReference type="GO" id="GO:0006352">
    <property type="term" value="P:DNA-templated transcription initiation"/>
    <property type="evidence" value="ECO:0007669"/>
    <property type="project" value="InterPro"/>
</dbReference>
<feature type="domain" description="RNA polymerase sigma-70 region 2" evidence="2">
    <location>
        <begin position="8"/>
        <end position="71"/>
    </location>
</feature>
<evidence type="ECO:0000259" key="3">
    <source>
        <dbReference type="Pfam" id="PF08281"/>
    </source>
</evidence>
<dbReference type="RefSeq" id="WP_132009333.1">
    <property type="nucleotide sequence ID" value="NZ_JABUHM010000011.1"/>
</dbReference>
<protein>
    <submittedName>
        <fullName evidence="4">RNA polymerase sigma-70 factor (ECF subfamily)</fullName>
    </submittedName>
</protein>
<dbReference type="InterPro" id="IPR014284">
    <property type="entry name" value="RNA_pol_sigma-70_dom"/>
</dbReference>
<dbReference type="Proteomes" id="UP000295689">
    <property type="component" value="Unassembled WGS sequence"/>
</dbReference>
<dbReference type="NCBIfam" id="TIGR02957">
    <property type="entry name" value="SigX4"/>
    <property type="match status" value="1"/>
</dbReference>
<gene>
    <name evidence="4" type="ORF">EV146_11064</name>
</gene>
<dbReference type="PANTHER" id="PTHR30173:SF36">
    <property type="entry name" value="ECF RNA POLYMERASE SIGMA FACTOR SIGJ"/>
    <property type="match status" value="1"/>
</dbReference>
<dbReference type="SUPFAM" id="SSF88659">
    <property type="entry name" value="Sigma3 and sigma4 domains of RNA polymerase sigma factors"/>
    <property type="match status" value="1"/>
</dbReference>
<dbReference type="GO" id="GO:0016987">
    <property type="term" value="F:sigma factor activity"/>
    <property type="evidence" value="ECO:0007669"/>
    <property type="project" value="InterPro"/>
</dbReference>
<dbReference type="Pfam" id="PF08281">
    <property type="entry name" value="Sigma70_r4_2"/>
    <property type="match status" value="1"/>
</dbReference>
<proteinExistence type="predicted"/>
<organism evidence="4 5">
    <name type="scientific">Mesobacillus foraminis</name>
    <dbReference type="NCBI Taxonomy" id="279826"/>
    <lineage>
        <taxon>Bacteria</taxon>
        <taxon>Bacillati</taxon>
        <taxon>Bacillota</taxon>
        <taxon>Bacilli</taxon>
        <taxon>Bacillales</taxon>
        <taxon>Bacillaceae</taxon>
        <taxon>Mesobacillus</taxon>
    </lineage>
</organism>
<dbReference type="Pfam" id="PF04542">
    <property type="entry name" value="Sigma70_r2"/>
    <property type="match status" value="1"/>
</dbReference>
<reference evidence="4 5" key="1">
    <citation type="journal article" date="2015" name="Stand. Genomic Sci.">
        <title>Genomic Encyclopedia of Bacterial and Archaeal Type Strains, Phase III: the genomes of soil and plant-associated and newly described type strains.</title>
        <authorList>
            <person name="Whitman W.B."/>
            <person name="Woyke T."/>
            <person name="Klenk H.P."/>
            <person name="Zhou Y."/>
            <person name="Lilburn T.G."/>
            <person name="Beck B.J."/>
            <person name="De Vos P."/>
            <person name="Vandamme P."/>
            <person name="Eisen J.A."/>
            <person name="Garrity G."/>
            <person name="Hugenholtz P."/>
            <person name="Kyrpides N.C."/>
        </authorList>
    </citation>
    <scope>NUCLEOTIDE SEQUENCE [LARGE SCALE GENOMIC DNA]</scope>
    <source>
        <strain evidence="4 5">CV53</strain>
    </source>
</reference>
<dbReference type="InterPro" id="IPR013325">
    <property type="entry name" value="RNA_pol_sigma_r2"/>
</dbReference>
<dbReference type="InterPro" id="IPR007627">
    <property type="entry name" value="RNA_pol_sigma70_r2"/>
</dbReference>
<feature type="domain" description="RNA polymerase sigma factor 70 region 4 type 2" evidence="3">
    <location>
        <begin position="109"/>
        <end position="160"/>
    </location>
</feature>
<dbReference type="Gene3D" id="3.10.450.50">
    <property type="match status" value="1"/>
</dbReference>
<dbReference type="InterPro" id="IPR013249">
    <property type="entry name" value="RNA_pol_sigma70_r4_t2"/>
</dbReference>
<evidence type="ECO:0000259" key="2">
    <source>
        <dbReference type="Pfam" id="PF04542"/>
    </source>
</evidence>
<evidence type="ECO:0000313" key="5">
    <source>
        <dbReference type="Proteomes" id="UP000295689"/>
    </source>
</evidence>
<accession>A0A4V2RCX6</accession>
<dbReference type="InterPro" id="IPR013324">
    <property type="entry name" value="RNA_pol_sigma_r3/r4-like"/>
</dbReference>
<dbReference type="Gene3D" id="1.10.1740.10">
    <property type="match status" value="1"/>
</dbReference>
<dbReference type="EMBL" id="SLVV01000010">
    <property type="protein sequence ID" value="TCN22580.1"/>
    <property type="molecule type" value="Genomic_DNA"/>
</dbReference>
<dbReference type="InterPro" id="IPR036388">
    <property type="entry name" value="WH-like_DNA-bd_sf"/>
</dbReference>
<evidence type="ECO:0000313" key="4">
    <source>
        <dbReference type="EMBL" id="TCN22580.1"/>
    </source>
</evidence>
<dbReference type="InterPro" id="IPR052704">
    <property type="entry name" value="ECF_Sigma-70_Domain"/>
</dbReference>
<dbReference type="NCBIfam" id="TIGR02937">
    <property type="entry name" value="sigma70-ECF"/>
    <property type="match status" value="1"/>
</dbReference>
<comment type="caution">
    <text evidence="4">The sequence shown here is derived from an EMBL/GenBank/DDBJ whole genome shotgun (WGS) entry which is preliminary data.</text>
</comment>
<dbReference type="InterPro" id="IPR014303">
    <property type="entry name" value="RNA_pol_sigma-70_ECF"/>
</dbReference>
<dbReference type="AlphaFoldDB" id="A0A4V2RCX6"/>
<comment type="subunit">
    <text evidence="1">Interacts transiently with the RNA polymerase catalytic core formed by RpoA, RpoB, RpoC and RpoZ (2 alpha, 1 beta, 1 beta' and 1 omega subunit) to form the RNA polymerase holoenzyme that can initiate transcription.</text>
</comment>
<dbReference type="SUPFAM" id="SSF88946">
    <property type="entry name" value="Sigma2 domain of RNA polymerase sigma factors"/>
    <property type="match status" value="1"/>
</dbReference>
<keyword evidence="5" id="KW-1185">Reference proteome</keyword>
<dbReference type="GO" id="GO:0003677">
    <property type="term" value="F:DNA binding"/>
    <property type="evidence" value="ECO:0007669"/>
    <property type="project" value="InterPro"/>
</dbReference>
<name>A0A4V2RCX6_9BACI</name>
<sequence length="293" mass="34028">MQITDEDYQHYKPLLFSLGYRLLGSVMEAEDMMQETFLRAIKLKEQNINNKKAYLCKMMTNRCLDALKSARYKREQYVGPWNPEPLLLEKWHAFDPSETLIKKEGLSIAYLRMMEHLTADERAVLLLREIFDFPYSEIANIIEKKDENCRKIYSRAKQKISLVEGESLNYEKNESMVHSFIKALQLQNMDALLELISENVTLYSDGGGKVNAAVRPVVSRSNVLALLFGILKKVPKDFNFEIKNVNTQPAIVINMNGTLQSILSFYISNDQMNEIYITMNPEKLAIFYRDKIR</sequence>
<dbReference type="PANTHER" id="PTHR30173">
    <property type="entry name" value="SIGMA 19 FACTOR"/>
    <property type="match status" value="1"/>
</dbReference>
<evidence type="ECO:0000256" key="1">
    <source>
        <dbReference type="ARBA" id="ARBA00011344"/>
    </source>
</evidence>